<evidence type="ECO:0000313" key="3">
    <source>
        <dbReference type="Proteomes" id="UP000269412"/>
    </source>
</evidence>
<dbReference type="AlphaFoldDB" id="A0A495E8F9"/>
<evidence type="ECO:0000259" key="1">
    <source>
        <dbReference type="Pfam" id="PF00144"/>
    </source>
</evidence>
<dbReference type="Proteomes" id="UP000269412">
    <property type="component" value="Unassembled WGS sequence"/>
</dbReference>
<dbReference type="Pfam" id="PF00144">
    <property type="entry name" value="Beta-lactamase"/>
    <property type="match status" value="1"/>
</dbReference>
<name>A0A495E8F9_9FLAO</name>
<protein>
    <submittedName>
        <fullName evidence="2">Beta-lactamase class C</fullName>
    </submittedName>
</protein>
<dbReference type="InterPro" id="IPR001466">
    <property type="entry name" value="Beta-lactam-related"/>
</dbReference>
<comment type="caution">
    <text evidence="2">The sequence shown here is derived from an EMBL/GenBank/DDBJ whole genome shotgun (WGS) entry which is preliminary data.</text>
</comment>
<dbReference type="RefSeq" id="WP_121066937.1">
    <property type="nucleotide sequence ID" value="NZ_RBIQ01000008.1"/>
</dbReference>
<sequence length="437" mass="48823">MKRFKIIVGITILFALLILVISSVKQPTTVEKTDVLLSAEQIRLQQAKARNYLQKKEKLEHAIGKYFDKAIKSGAIVGAGVSIVQGDSIIISDGFGKRNVNKKDVNKKDKINGETVFRLGSLSKGFAGVLTADLKEEGKLNWNDKITDYIPDFHFGDDENTSHIKLAHILSHTSGTAYHSYTNLVEAGLSVSTIAQRFTHLNPISAPGQQYSYQNAMFSLSQEVIKKVTGNDITAALRKRFFKPLGMSTVSMNHKAIIKNTNVALPHAKGRKGWRSLPLTNKYYNAVAAGGINASSLDMAKWMRFLLGHNPQVMNKSALKEVFTPFVEVKGHSKYYQKWAGHIKSAYGFGWRIHEFKEKSSQKNIKVYHHGGSVNNYRNEIAIYPESDLGICVLLNSNSKIARTVIPDLRAIVRRVYKSPIKEKSLQNTYAIVQNVE</sequence>
<proteinExistence type="predicted"/>
<reference evidence="2 3" key="1">
    <citation type="submission" date="2018-10" db="EMBL/GenBank/DDBJ databases">
        <title>Genomic Encyclopedia of Archaeal and Bacterial Type Strains, Phase II (KMG-II): from individual species to whole genera.</title>
        <authorList>
            <person name="Goeker M."/>
        </authorList>
    </citation>
    <scope>NUCLEOTIDE SEQUENCE [LARGE SCALE GENOMIC DNA]</scope>
    <source>
        <strain evidence="2 3">DSM 25230</strain>
    </source>
</reference>
<dbReference type="SUPFAM" id="SSF56601">
    <property type="entry name" value="beta-lactamase/transpeptidase-like"/>
    <property type="match status" value="1"/>
</dbReference>
<dbReference type="PANTHER" id="PTHR46825">
    <property type="entry name" value="D-ALANYL-D-ALANINE-CARBOXYPEPTIDASE/ENDOPEPTIDASE AMPH"/>
    <property type="match status" value="1"/>
</dbReference>
<gene>
    <name evidence="2" type="ORF">CLV91_1923</name>
</gene>
<dbReference type="Gene3D" id="3.40.710.10">
    <property type="entry name" value="DD-peptidase/beta-lactamase superfamily"/>
    <property type="match status" value="1"/>
</dbReference>
<dbReference type="PANTHER" id="PTHR46825:SF15">
    <property type="entry name" value="BETA-LACTAMASE-RELATED DOMAIN-CONTAINING PROTEIN"/>
    <property type="match status" value="1"/>
</dbReference>
<dbReference type="EMBL" id="RBIQ01000008">
    <property type="protein sequence ID" value="RKR13208.1"/>
    <property type="molecule type" value="Genomic_DNA"/>
</dbReference>
<accession>A0A495E8F9</accession>
<feature type="domain" description="Beta-lactamase-related" evidence="1">
    <location>
        <begin position="66"/>
        <end position="400"/>
    </location>
</feature>
<evidence type="ECO:0000313" key="2">
    <source>
        <dbReference type="EMBL" id="RKR13208.1"/>
    </source>
</evidence>
<dbReference type="InterPro" id="IPR050491">
    <property type="entry name" value="AmpC-like"/>
</dbReference>
<dbReference type="OrthoDB" id="1522765at2"/>
<keyword evidence="3" id="KW-1185">Reference proteome</keyword>
<dbReference type="InterPro" id="IPR012338">
    <property type="entry name" value="Beta-lactam/transpept-like"/>
</dbReference>
<organism evidence="2 3">
    <name type="scientific">Maribacter vaceletii</name>
    <dbReference type="NCBI Taxonomy" id="1206816"/>
    <lineage>
        <taxon>Bacteria</taxon>
        <taxon>Pseudomonadati</taxon>
        <taxon>Bacteroidota</taxon>
        <taxon>Flavobacteriia</taxon>
        <taxon>Flavobacteriales</taxon>
        <taxon>Flavobacteriaceae</taxon>
        <taxon>Maribacter</taxon>
    </lineage>
</organism>